<evidence type="ECO:0000313" key="2">
    <source>
        <dbReference type="Proteomes" id="UP000292547"/>
    </source>
</evidence>
<accession>A0A4P6TUU5</accession>
<evidence type="ECO:0000313" key="1">
    <source>
        <dbReference type="EMBL" id="QBJ90597.1"/>
    </source>
</evidence>
<gene>
    <name evidence="1" type="ORF">D0Z67_09935</name>
</gene>
<proteinExistence type="predicted"/>
<reference evidence="1 2" key="1">
    <citation type="submission" date="2018-08" db="EMBL/GenBank/DDBJ databases">
        <title>The complete genome sequence of Streptomyces seoulensis, a pioneer strain for nickel superoxide dismutase discovery.</title>
        <authorList>
            <person name="Shin J."/>
            <person name="Lee J.-S."/>
            <person name="Lee E.-J."/>
            <person name="Youn H.-D."/>
        </authorList>
    </citation>
    <scope>NUCLEOTIDE SEQUENCE [LARGE SCALE GENOMIC DNA]</scope>
    <source>
        <strain evidence="1 2">KCTC 9819</strain>
    </source>
</reference>
<sequence length="67" mass="7632">MSPDDVPACPTCGLPMEAGGLVLSRRVDDGQRVCRLLWRCGRRHVRWGWVDRPEEGLEVCPVPELFR</sequence>
<dbReference type="OrthoDB" id="4244222at2"/>
<organism evidence="1 2">
    <name type="scientific">Streptomyces seoulensis</name>
    <dbReference type="NCBI Taxonomy" id="73044"/>
    <lineage>
        <taxon>Bacteria</taxon>
        <taxon>Bacillati</taxon>
        <taxon>Actinomycetota</taxon>
        <taxon>Actinomycetes</taxon>
        <taxon>Kitasatosporales</taxon>
        <taxon>Streptomycetaceae</taxon>
        <taxon>Streptomyces</taxon>
    </lineage>
</organism>
<name>A0A4P6TUU5_STRSO</name>
<protein>
    <submittedName>
        <fullName evidence="1">Dehydrogenase</fullName>
    </submittedName>
</protein>
<dbReference type="KEGG" id="sseo:D0Z67_09935"/>
<dbReference type="AlphaFoldDB" id="A0A4P6TUU5"/>
<dbReference type="EMBL" id="CP032229">
    <property type="protein sequence ID" value="QBJ90597.1"/>
    <property type="molecule type" value="Genomic_DNA"/>
</dbReference>
<dbReference type="Proteomes" id="UP000292547">
    <property type="component" value="Chromosome"/>
</dbReference>
<keyword evidence="2" id="KW-1185">Reference proteome</keyword>